<sequence>MAAGCSEAETDSRDDCALTHRGMELSQGSVKKSSRNFEAADKASLISNSPEGLLEQVGADVV</sequence>
<gene>
    <name evidence="2" type="ORF">DHL47_13110</name>
</gene>
<feature type="compositionally biased region" description="Basic and acidic residues" evidence="1">
    <location>
        <begin position="10"/>
        <end position="20"/>
    </location>
</feature>
<keyword evidence="3" id="KW-1185">Reference proteome</keyword>
<dbReference type="EMBL" id="QFAY01000041">
    <property type="protein sequence ID" value="MBP2622238.1"/>
    <property type="molecule type" value="Genomic_DNA"/>
</dbReference>
<organism evidence="2 3">
    <name type="scientific">Streptococcus panodentis</name>
    <dbReference type="NCBI Taxonomy" id="1581472"/>
    <lineage>
        <taxon>Bacteria</taxon>
        <taxon>Bacillati</taxon>
        <taxon>Bacillota</taxon>
        <taxon>Bacilli</taxon>
        <taxon>Lactobacillales</taxon>
        <taxon>Streptococcaceae</taxon>
        <taxon>Streptococcus</taxon>
    </lineage>
</organism>
<name>A0ABS5B069_9STRE</name>
<evidence type="ECO:0000256" key="1">
    <source>
        <dbReference type="SAM" id="MobiDB-lite"/>
    </source>
</evidence>
<proteinExistence type="predicted"/>
<evidence type="ECO:0000313" key="3">
    <source>
        <dbReference type="Proteomes" id="UP001519349"/>
    </source>
</evidence>
<feature type="region of interest" description="Disordered" evidence="1">
    <location>
        <begin position="1"/>
        <end position="20"/>
    </location>
</feature>
<comment type="caution">
    <text evidence="2">The sequence shown here is derived from an EMBL/GenBank/DDBJ whole genome shotgun (WGS) entry which is preliminary data.</text>
</comment>
<reference evidence="2 3" key="1">
    <citation type="submission" date="2018-05" db="EMBL/GenBank/DDBJ databases">
        <title>Draft genome sequence of Streptococcus panodentis CCUG 70867T.</title>
        <authorList>
            <person name="Salva-Serra F."/>
            <person name="Mendez V."/>
            <person name="Jaen-Luchoro D."/>
            <person name="Gonzales-Siles L."/>
            <person name="Karlsson R."/>
            <person name="Engstrom-Jakobsson H."/>
            <person name="Busquets A."/>
            <person name="Gomila M."/>
            <person name="Pineiro-Iglesias B."/>
            <person name="Bennasar-Figueras A."/>
            <person name="Seeger M."/>
            <person name="Moore E."/>
        </authorList>
    </citation>
    <scope>NUCLEOTIDE SEQUENCE [LARGE SCALE GENOMIC DNA]</scope>
    <source>
        <strain evidence="2 3">CCUG 70867</strain>
    </source>
</reference>
<accession>A0ABS5B069</accession>
<protein>
    <submittedName>
        <fullName evidence="2">Uncharacterized protein</fullName>
    </submittedName>
</protein>
<evidence type="ECO:0000313" key="2">
    <source>
        <dbReference type="EMBL" id="MBP2622238.1"/>
    </source>
</evidence>
<dbReference type="Proteomes" id="UP001519349">
    <property type="component" value="Unassembled WGS sequence"/>
</dbReference>